<organism evidence="1 2">
    <name type="scientific">Pristionchus entomophagus</name>
    <dbReference type="NCBI Taxonomy" id="358040"/>
    <lineage>
        <taxon>Eukaryota</taxon>
        <taxon>Metazoa</taxon>
        <taxon>Ecdysozoa</taxon>
        <taxon>Nematoda</taxon>
        <taxon>Chromadorea</taxon>
        <taxon>Rhabditida</taxon>
        <taxon>Rhabditina</taxon>
        <taxon>Diplogasteromorpha</taxon>
        <taxon>Diplogasteroidea</taxon>
        <taxon>Neodiplogasteridae</taxon>
        <taxon>Pristionchus</taxon>
    </lineage>
</organism>
<evidence type="ECO:0000313" key="1">
    <source>
        <dbReference type="EMBL" id="GMS98772.1"/>
    </source>
</evidence>
<feature type="non-terminal residue" evidence="1">
    <location>
        <position position="124"/>
    </location>
</feature>
<dbReference type="PANTHER" id="PTHR33845">
    <property type="entry name" value="C2H2-TYPE DOMAIN-CONTAINING PROTEIN"/>
    <property type="match status" value="1"/>
</dbReference>
<dbReference type="PANTHER" id="PTHR33845:SF1">
    <property type="entry name" value="C2H2-TYPE DOMAIN-CONTAINING PROTEIN"/>
    <property type="match status" value="1"/>
</dbReference>
<proteinExistence type="predicted"/>
<gene>
    <name evidence="1" type="ORF">PENTCL1PPCAC_20947</name>
</gene>
<name>A0AAV5TWM8_9BILA</name>
<sequence>SEAQNGKSSCDRVAAQVKRKLRDYVARGKNIVSEKDLYEAIAQCGLKGLSVYLVKVKREKKEKVENDLVKTLKPKKMEGISGFGHFEFEEKTVRAWKMCGIGKGKLFENLSGFTREFEEEEEVG</sequence>
<protein>
    <submittedName>
        <fullName evidence="1">Uncharacterized protein</fullName>
    </submittedName>
</protein>
<dbReference type="AlphaFoldDB" id="A0AAV5TWM8"/>
<evidence type="ECO:0000313" key="2">
    <source>
        <dbReference type="Proteomes" id="UP001432027"/>
    </source>
</evidence>
<accession>A0AAV5TWM8</accession>
<dbReference type="Proteomes" id="UP001432027">
    <property type="component" value="Unassembled WGS sequence"/>
</dbReference>
<keyword evidence="2" id="KW-1185">Reference proteome</keyword>
<reference evidence="1" key="1">
    <citation type="submission" date="2023-10" db="EMBL/GenBank/DDBJ databases">
        <title>Genome assembly of Pristionchus species.</title>
        <authorList>
            <person name="Yoshida K."/>
            <person name="Sommer R.J."/>
        </authorList>
    </citation>
    <scope>NUCLEOTIDE SEQUENCE</scope>
    <source>
        <strain evidence="1">RS0144</strain>
    </source>
</reference>
<feature type="non-terminal residue" evidence="1">
    <location>
        <position position="1"/>
    </location>
</feature>
<dbReference type="EMBL" id="BTSX01000005">
    <property type="protein sequence ID" value="GMS98772.1"/>
    <property type="molecule type" value="Genomic_DNA"/>
</dbReference>
<comment type="caution">
    <text evidence="1">The sequence shown here is derived from an EMBL/GenBank/DDBJ whole genome shotgun (WGS) entry which is preliminary data.</text>
</comment>